<dbReference type="Gene3D" id="3.40.30.10">
    <property type="entry name" value="Glutaredoxin"/>
    <property type="match status" value="1"/>
</dbReference>
<dbReference type="Proteomes" id="UP000199318">
    <property type="component" value="Unassembled WGS sequence"/>
</dbReference>
<organism evidence="2 3">
    <name type="scientific">Salisediminibacterium halotolerans</name>
    <dbReference type="NCBI Taxonomy" id="517425"/>
    <lineage>
        <taxon>Bacteria</taxon>
        <taxon>Bacillati</taxon>
        <taxon>Bacillota</taxon>
        <taxon>Bacilli</taxon>
        <taxon>Bacillales</taxon>
        <taxon>Bacillaceae</taxon>
        <taxon>Salisediminibacterium</taxon>
    </lineage>
</organism>
<reference evidence="3" key="1">
    <citation type="submission" date="2016-10" db="EMBL/GenBank/DDBJ databases">
        <authorList>
            <person name="de Groot N.N."/>
        </authorList>
    </citation>
    <scope>NUCLEOTIDE SEQUENCE [LARGE SCALE GENOMIC DNA]</scope>
    <source>
        <strain evidence="3">10nlg</strain>
    </source>
</reference>
<dbReference type="InterPro" id="IPR036249">
    <property type="entry name" value="Thioredoxin-like_sf"/>
</dbReference>
<dbReference type="RefSeq" id="WP_093075002.1">
    <property type="nucleotide sequence ID" value="NZ_FOGV01000039.1"/>
</dbReference>
<dbReference type="CDD" id="cd02976">
    <property type="entry name" value="NrdH"/>
    <property type="match status" value="1"/>
</dbReference>
<dbReference type="SUPFAM" id="SSF52833">
    <property type="entry name" value="Thioredoxin-like"/>
    <property type="match status" value="1"/>
</dbReference>
<sequence length="81" mass="8936">MSQITVYISSNCPYCQRVLDYFASEMIEPRVKNISEDQQAYAEWKAINPIGTPLTCVGDNHVVGANKKKLAEIANSSGDNV</sequence>
<dbReference type="AlphaFoldDB" id="A0A1H9WLT0"/>
<dbReference type="EMBL" id="FOGV01000039">
    <property type="protein sequence ID" value="SES34848.1"/>
    <property type="molecule type" value="Genomic_DNA"/>
</dbReference>
<accession>A0A1H9WLT0</accession>
<dbReference type="STRING" id="1464123.SAMN05444126_1395"/>
<comment type="caution">
    <text evidence="2">The sequence shown here is derived from an EMBL/GenBank/DDBJ whole genome shotgun (WGS) entry which is preliminary data.</text>
</comment>
<evidence type="ECO:0000313" key="2">
    <source>
        <dbReference type="EMBL" id="SES34848.1"/>
    </source>
</evidence>
<feature type="domain" description="Glutaredoxin" evidence="1">
    <location>
        <begin position="4"/>
        <end position="62"/>
    </location>
</feature>
<proteinExistence type="predicted"/>
<gene>
    <name evidence="2" type="ORF">SAMN05444126_1395</name>
</gene>
<evidence type="ECO:0000313" key="3">
    <source>
        <dbReference type="Proteomes" id="UP000199318"/>
    </source>
</evidence>
<keyword evidence="3" id="KW-1185">Reference proteome</keyword>
<dbReference type="PROSITE" id="PS51354">
    <property type="entry name" value="GLUTAREDOXIN_2"/>
    <property type="match status" value="1"/>
</dbReference>
<dbReference type="Pfam" id="PF00462">
    <property type="entry name" value="Glutaredoxin"/>
    <property type="match status" value="1"/>
</dbReference>
<dbReference type="OrthoDB" id="9795531at2"/>
<dbReference type="InterPro" id="IPR002109">
    <property type="entry name" value="Glutaredoxin"/>
</dbReference>
<protein>
    <submittedName>
        <fullName evidence="2">Glutaredoxin</fullName>
    </submittedName>
</protein>
<evidence type="ECO:0000259" key="1">
    <source>
        <dbReference type="Pfam" id="PF00462"/>
    </source>
</evidence>
<name>A0A1H9WLT0_9BACI</name>